<dbReference type="GO" id="GO:0005886">
    <property type="term" value="C:plasma membrane"/>
    <property type="evidence" value="ECO:0007669"/>
    <property type="project" value="UniProtKB-SubCell"/>
</dbReference>
<protein>
    <submittedName>
        <fullName evidence="9">MFS transporter</fullName>
    </submittedName>
</protein>
<evidence type="ECO:0000256" key="6">
    <source>
        <dbReference type="ARBA" id="ARBA00023136"/>
    </source>
</evidence>
<dbReference type="AlphaFoldDB" id="A0A4Y9F2H5"/>
<dbReference type="PROSITE" id="PS50850">
    <property type="entry name" value="MFS"/>
    <property type="match status" value="1"/>
</dbReference>
<dbReference type="Gene3D" id="1.20.1250.20">
    <property type="entry name" value="MFS general substrate transporter like domains"/>
    <property type="match status" value="1"/>
</dbReference>
<feature type="transmembrane region" description="Helical" evidence="7">
    <location>
        <begin position="74"/>
        <end position="91"/>
    </location>
</feature>
<evidence type="ECO:0000256" key="1">
    <source>
        <dbReference type="ARBA" id="ARBA00004651"/>
    </source>
</evidence>
<keyword evidence="2" id="KW-0813">Transport</keyword>
<feature type="transmembrane region" description="Helical" evidence="7">
    <location>
        <begin position="209"/>
        <end position="235"/>
    </location>
</feature>
<dbReference type="Pfam" id="PF07690">
    <property type="entry name" value="MFS_1"/>
    <property type="match status" value="1"/>
</dbReference>
<keyword evidence="3" id="KW-1003">Cell membrane</keyword>
<evidence type="ECO:0000256" key="2">
    <source>
        <dbReference type="ARBA" id="ARBA00022448"/>
    </source>
</evidence>
<dbReference type="InterPro" id="IPR011701">
    <property type="entry name" value="MFS"/>
</dbReference>
<dbReference type="Proteomes" id="UP000297951">
    <property type="component" value="Unassembled WGS sequence"/>
</dbReference>
<gene>
    <name evidence="9" type="ORF">E4U03_07730</name>
</gene>
<dbReference type="PANTHER" id="PTHR43266">
    <property type="entry name" value="MACROLIDE-EFFLUX PROTEIN"/>
    <property type="match status" value="1"/>
</dbReference>
<evidence type="ECO:0000313" key="9">
    <source>
        <dbReference type="EMBL" id="TFU21891.1"/>
    </source>
</evidence>
<keyword evidence="6 7" id="KW-0472">Membrane</keyword>
<dbReference type="InterPro" id="IPR020846">
    <property type="entry name" value="MFS_dom"/>
</dbReference>
<feature type="transmembrane region" description="Helical" evidence="7">
    <location>
        <begin position="346"/>
        <end position="370"/>
    </location>
</feature>
<dbReference type="PANTHER" id="PTHR43266:SF2">
    <property type="entry name" value="MAJOR FACILITATOR SUPERFAMILY (MFS) PROFILE DOMAIN-CONTAINING PROTEIN"/>
    <property type="match status" value="1"/>
</dbReference>
<comment type="subcellular location">
    <subcellularLocation>
        <location evidence="1">Cell membrane</location>
        <topology evidence="1">Multi-pass membrane protein</topology>
    </subcellularLocation>
</comment>
<dbReference type="GO" id="GO:0022857">
    <property type="term" value="F:transmembrane transporter activity"/>
    <property type="evidence" value="ECO:0007669"/>
    <property type="project" value="InterPro"/>
</dbReference>
<dbReference type="SUPFAM" id="SSF103473">
    <property type="entry name" value="MFS general substrate transporter"/>
    <property type="match status" value="1"/>
</dbReference>
<evidence type="ECO:0000256" key="7">
    <source>
        <dbReference type="SAM" id="Phobius"/>
    </source>
</evidence>
<dbReference type="InterPro" id="IPR036259">
    <property type="entry name" value="MFS_trans_sf"/>
</dbReference>
<keyword evidence="5 7" id="KW-1133">Transmembrane helix</keyword>
<reference evidence="9 10" key="1">
    <citation type="submission" date="2019-03" db="EMBL/GenBank/DDBJ databases">
        <title>Diversity of the mouse oral microbiome.</title>
        <authorList>
            <person name="Joseph S."/>
            <person name="Aduse-Opoku J."/>
            <person name="Curtis M."/>
            <person name="Wade W."/>
            <person name="Hashim A."/>
        </authorList>
    </citation>
    <scope>NUCLEOTIDE SEQUENCE [LARGE SCALE GENOMIC DNA]</scope>
    <source>
        <strain evidence="10">irhom_31</strain>
    </source>
</reference>
<proteinExistence type="predicted"/>
<feature type="transmembrane region" description="Helical" evidence="7">
    <location>
        <begin position="312"/>
        <end position="334"/>
    </location>
</feature>
<feature type="domain" description="Major facilitator superfamily (MFS) profile" evidence="8">
    <location>
        <begin position="1"/>
        <end position="184"/>
    </location>
</feature>
<evidence type="ECO:0000256" key="4">
    <source>
        <dbReference type="ARBA" id="ARBA00022692"/>
    </source>
</evidence>
<dbReference type="EMBL" id="SPQC01000025">
    <property type="protein sequence ID" value="TFU21891.1"/>
    <property type="molecule type" value="Genomic_DNA"/>
</dbReference>
<feature type="transmembrane region" description="Helical" evidence="7">
    <location>
        <begin position="376"/>
        <end position="398"/>
    </location>
</feature>
<feature type="transmembrane region" description="Helical" evidence="7">
    <location>
        <begin position="162"/>
        <end position="180"/>
    </location>
</feature>
<feature type="transmembrane region" description="Helical" evidence="7">
    <location>
        <begin position="97"/>
        <end position="120"/>
    </location>
</feature>
<keyword evidence="4 7" id="KW-0812">Transmembrane</keyword>
<feature type="transmembrane region" description="Helical" evidence="7">
    <location>
        <begin position="12"/>
        <end position="33"/>
    </location>
</feature>
<evidence type="ECO:0000256" key="5">
    <source>
        <dbReference type="ARBA" id="ARBA00022989"/>
    </source>
</evidence>
<feature type="transmembrane region" description="Helical" evidence="7">
    <location>
        <begin position="132"/>
        <end position="156"/>
    </location>
</feature>
<evidence type="ECO:0000313" key="10">
    <source>
        <dbReference type="Proteomes" id="UP000297951"/>
    </source>
</evidence>
<name>A0A4Y9F2H5_9MICC</name>
<evidence type="ECO:0000259" key="8">
    <source>
        <dbReference type="PROSITE" id="PS50850"/>
    </source>
</evidence>
<feature type="transmembrane region" description="Helical" evidence="7">
    <location>
        <begin position="255"/>
        <end position="275"/>
    </location>
</feature>
<comment type="caution">
    <text evidence="9">The sequence shown here is derived from an EMBL/GenBank/DDBJ whole genome shotgun (WGS) entry which is preliminary data.</text>
</comment>
<sequence>MLSPTSKIYLKIVLAAVFIESLAHASVYFLLIFKLSSTANSWSLTAIALTSALTGVILAAPLGNLVDRMSLRPLWLGSIIVSILSVFLLSISESLILWILLVVIYSAAGVISGSVVFKALPRIEGITPEKASSFLVSTGALVGILSPLLASLLYALAPNHSFIPLIILLAACFLIIFKAAPQGAPPELDSISWKDALLGIKVISNNHHIIYYLPIMLLVVLSTSVEDLSGVVYLQDIGGNFISPLFPSFPGDPGAIAYSALVASWSVGTLMGAHLTEQKLFKLSPAASLKIGGFIISLAIFAEGFFPSPVLITLFFFLGGAGNAVHNVGIRNLVYTEVAEQNQGQAWAMIGATFTVFSSIGQFLGTPYLLGEPQQVIMYSGLFPMVIIALFTLGMVYLRRNKINR</sequence>
<dbReference type="OrthoDB" id="4024426at2"/>
<accession>A0A4Y9F2H5</accession>
<feature type="transmembrane region" description="Helical" evidence="7">
    <location>
        <begin position="39"/>
        <end position="62"/>
    </location>
</feature>
<feature type="transmembrane region" description="Helical" evidence="7">
    <location>
        <begin position="287"/>
        <end position="306"/>
    </location>
</feature>
<organism evidence="9 10">
    <name type="scientific">Rothia nasimurium</name>
    <dbReference type="NCBI Taxonomy" id="85336"/>
    <lineage>
        <taxon>Bacteria</taxon>
        <taxon>Bacillati</taxon>
        <taxon>Actinomycetota</taxon>
        <taxon>Actinomycetes</taxon>
        <taxon>Micrococcales</taxon>
        <taxon>Micrococcaceae</taxon>
        <taxon>Rothia</taxon>
    </lineage>
</organism>
<evidence type="ECO:0000256" key="3">
    <source>
        <dbReference type="ARBA" id="ARBA00022475"/>
    </source>
</evidence>
<dbReference type="RefSeq" id="WP_135012979.1">
    <property type="nucleotide sequence ID" value="NZ_JADGLK010000025.1"/>
</dbReference>